<feature type="transmembrane region" description="Helical" evidence="1">
    <location>
        <begin position="54"/>
        <end position="74"/>
    </location>
</feature>
<dbReference type="InterPro" id="IPR031563">
    <property type="entry name" value="MOT1/MOT2"/>
</dbReference>
<dbReference type="PANTHER" id="PTHR31970">
    <property type="match status" value="1"/>
</dbReference>
<reference evidence="2" key="1">
    <citation type="journal article" date="2021" name="IMA Fungus">
        <title>Genomic characterization of three marine fungi, including Emericellopsis atlantica sp. nov. with signatures of a generalist lifestyle and marine biomass degradation.</title>
        <authorList>
            <person name="Hagestad O.C."/>
            <person name="Hou L."/>
            <person name="Andersen J.H."/>
            <person name="Hansen E.H."/>
            <person name="Altermark B."/>
            <person name="Li C."/>
            <person name="Kuhnert E."/>
            <person name="Cox R.J."/>
            <person name="Crous P.W."/>
            <person name="Spatafora J.W."/>
            <person name="Lail K."/>
            <person name="Amirebrahimi M."/>
            <person name="Lipzen A."/>
            <person name="Pangilinan J."/>
            <person name="Andreopoulos W."/>
            <person name="Hayes R.D."/>
            <person name="Ng V."/>
            <person name="Grigoriev I.V."/>
            <person name="Jackson S.A."/>
            <person name="Sutton T.D.S."/>
            <person name="Dobson A.D.W."/>
            <person name="Rama T."/>
        </authorList>
    </citation>
    <scope>NUCLEOTIDE SEQUENCE</scope>
    <source>
        <strain evidence="2">TRa018bII</strain>
    </source>
</reference>
<keyword evidence="1" id="KW-0472">Membrane</keyword>
<protein>
    <recommendedName>
        <fullName evidence="4">Sulfate transporter</fullName>
    </recommendedName>
</protein>
<evidence type="ECO:0000313" key="2">
    <source>
        <dbReference type="EMBL" id="KAG9235055.1"/>
    </source>
</evidence>
<dbReference type="GO" id="GO:0015098">
    <property type="term" value="F:molybdate ion transmembrane transporter activity"/>
    <property type="evidence" value="ECO:0007669"/>
    <property type="project" value="InterPro"/>
</dbReference>
<proteinExistence type="predicted"/>
<name>A0A9P7YL31_9HELO</name>
<dbReference type="EMBL" id="MU251443">
    <property type="protein sequence ID" value="KAG9235055.1"/>
    <property type="molecule type" value="Genomic_DNA"/>
</dbReference>
<dbReference type="PANTHER" id="PTHR31970:SF9">
    <property type="entry name" value="MOLYBDATE TRANSPORTER 2"/>
    <property type="match status" value="1"/>
</dbReference>
<feature type="transmembrane region" description="Helical" evidence="1">
    <location>
        <begin position="294"/>
        <end position="315"/>
    </location>
</feature>
<keyword evidence="3" id="KW-1185">Reference proteome</keyword>
<feature type="transmembrane region" description="Helical" evidence="1">
    <location>
        <begin position="20"/>
        <end position="42"/>
    </location>
</feature>
<organism evidence="2 3">
    <name type="scientific">Amylocarpus encephaloides</name>
    <dbReference type="NCBI Taxonomy" id="45428"/>
    <lineage>
        <taxon>Eukaryota</taxon>
        <taxon>Fungi</taxon>
        <taxon>Dikarya</taxon>
        <taxon>Ascomycota</taxon>
        <taxon>Pezizomycotina</taxon>
        <taxon>Leotiomycetes</taxon>
        <taxon>Helotiales</taxon>
        <taxon>Helotiales incertae sedis</taxon>
        <taxon>Amylocarpus</taxon>
    </lineage>
</organism>
<keyword evidence="1" id="KW-0812">Transmembrane</keyword>
<comment type="caution">
    <text evidence="2">The sequence shown here is derived from an EMBL/GenBank/DDBJ whole genome shotgun (WGS) entry which is preliminary data.</text>
</comment>
<gene>
    <name evidence="2" type="ORF">BJ875DRAFT_483596</name>
</gene>
<dbReference type="AlphaFoldDB" id="A0A9P7YL31"/>
<evidence type="ECO:0000256" key="1">
    <source>
        <dbReference type="SAM" id="Phobius"/>
    </source>
</evidence>
<dbReference type="OrthoDB" id="5402974at2759"/>
<evidence type="ECO:0008006" key="4">
    <source>
        <dbReference type="Google" id="ProtNLM"/>
    </source>
</evidence>
<feature type="transmembrane region" description="Helical" evidence="1">
    <location>
        <begin position="156"/>
        <end position="172"/>
    </location>
</feature>
<feature type="transmembrane region" description="Helical" evidence="1">
    <location>
        <begin position="94"/>
        <end position="117"/>
    </location>
</feature>
<dbReference type="Pfam" id="PF16983">
    <property type="entry name" value="MFS_MOT1"/>
    <property type="match status" value="2"/>
</dbReference>
<evidence type="ECO:0000313" key="3">
    <source>
        <dbReference type="Proteomes" id="UP000824998"/>
    </source>
</evidence>
<keyword evidence="1" id="KW-1133">Transmembrane helix</keyword>
<feature type="transmembrane region" description="Helical" evidence="1">
    <location>
        <begin position="179"/>
        <end position="198"/>
    </location>
</feature>
<feature type="transmembrane region" description="Helical" evidence="1">
    <location>
        <begin position="262"/>
        <end position="282"/>
    </location>
</feature>
<dbReference type="Proteomes" id="UP000824998">
    <property type="component" value="Unassembled WGS sequence"/>
</dbReference>
<accession>A0A9P7YL31</accession>
<sequence>MNWTRIRHLNNNNVRTLRNAPLAEISGSLGDLGTLLPLMIALAVNNSISLSTTLVFSGLWNILTGVFFGIPLPVQPMKAIAAVAISREWSIEKTVSAGFTTAGVVLFLSVTGLLRWFTHAIPTPVVKGIQVGAGISLVLSAGTSLLQPLGWTTPNAGDNLLWALFTFLALLSTQRSSRIPYALLIFVLGLVISFSVTGSHDLPLFDLWQPSAYIPSPLDFKVGALEAGLGQIPLTTLNSVIAVSYLSSDLLPNTPAPGVTSIGMSVAVMNLVGGWFGAMPVCHGSGGLAAQYRFGARSGASIILLGILKMLLGFFFGESLVGLLKHYPKALLGIMVLAAGLELSKVGESLNNGARDLWEVSESTGVSEGCSLQEGQKQQRKLSDQERMERWSVMFMTVGFLLAFKNDGVGFLAGMLCHASYMLPGIREDLLRNFGRWRSHRQGQINASNDEEEHRPLLNIEYTLGC</sequence>